<evidence type="ECO:0000256" key="1">
    <source>
        <dbReference type="SAM" id="Phobius"/>
    </source>
</evidence>
<accession>A0A7W8DIT3</accession>
<dbReference type="Proteomes" id="UP000590740">
    <property type="component" value="Unassembled WGS sequence"/>
</dbReference>
<feature type="transmembrane region" description="Helical" evidence="1">
    <location>
        <begin position="12"/>
        <end position="33"/>
    </location>
</feature>
<dbReference type="InterPro" id="IPR019836">
    <property type="entry name" value="Verru/Chthon_D"/>
</dbReference>
<dbReference type="EMBL" id="JACHIG010000001">
    <property type="protein sequence ID" value="MBB5031398.1"/>
    <property type="molecule type" value="Genomic_DNA"/>
</dbReference>
<dbReference type="RefSeq" id="WP_184338326.1">
    <property type="nucleotide sequence ID" value="NZ_JACHIG010000001.1"/>
</dbReference>
<keyword evidence="1" id="KW-0472">Membrane</keyword>
<name>A0A7W8DIT3_9BACT</name>
<dbReference type="Gene3D" id="3.30.700.10">
    <property type="entry name" value="Glycoprotein, Type 4 Pilin"/>
    <property type="match status" value="1"/>
</dbReference>
<keyword evidence="1" id="KW-0812">Transmembrane</keyword>
<dbReference type="InterPro" id="IPR012902">
    <property type="entry name" value="N_methyl_site"/>
</dbReference>
<dbReference type="SUPFAM" id="SSF54523">
    <property type="entry name" value="Pili subunits"/>
    <property type="match status" value="1"/>
</dbReference>
<protein>
    <submittedName>
        <fullName evidence="2">Uncharacterized protein (TIGR02596 family)</fullName>
    </submittedName>
</protein>
<keyword evidence="1" id="KW-1133">Transmembrane helix</keyword>
<proteinExistence type="predicted"/>
<dbReference type="AlphaFoldDB" id="A0A7W8DIT3"/>
<dbReference type="InterPro" id="IPR045584">
    <property type="entry name" value="Pilin-like"/>
</dbReference>
<evidence type="ECO:0000313" key="2">
    <source>
        <dbReference type="EMBL" id="MBB5031398.1"/>
    </source>
</evidence>
<organism evidence="2 3">
    <name type="scientific">Prosthecobacter vanneervenii</name>
    <dbReference type="NCBI Taxonomy" id="48466"/>
    <lineage>
        <taxon>Bacteria</taxon>
        <taxon>Pseudomonadati</taxon>
        <taxon>Verrucomicrobiota</taxon>
        <taxon>Verrucomicrobiia</taxon>
        <taxon>Verrucomicrobiales</taxon>
        <taxon>Verrucomicrobiaceae</taxon>
        <taxon>Prosthecobacter</taxon>
    </lineage>
</organism>
<reference evidence="2 3" key="1">
    <citation type="submission" date="2020-08" db="EMBL/GenBank/DDBJ databases">
        <title>Genomic Encyclopedia of Type Strains, Phase IV (KMG-IV): sequencing the most valuable type-strain genomes for metagenomic binning, comparative biology and taxonomic classification.</title>
        <authorList>
            <person name="Goeker M."/>
        </authorList>
    </citation>
    <scope>NUCLEOTIDE SEQUENCE [LARGE SCALE GENOMIC DNA]</scope>
    <source>
        <strain evidence="2 3">DSM 12252</strain>
    </source>
</reference>
<sequence>MHTRRHTAAFTLVELLVVLVILAIIVAVSAPYISGIVTASRLRTASDAVYARLLEAQSLATLFNADTELRIYEAVDLIEPDSPPTLRKLRIFTVTSPQDGAASAAEVFEPAGAVTTLEDGMVISNERTLSSILDLGYQTHGSDIYGRYIALRFHPDGSTQLQNGKPWFLTIQENKAVPPGQKLKNFITVQIDPASGSLRTFQP</sequence>
<comment type="caution">
    <text evidence="2">The sequence shown here is derived from an EMBL/GenBank/DDBJ whole genome shotgun (WGS) entry which is preliminary data.</text>
</comment>
<dbReference type="NCBIfam" id="TIGR02596">
    <property type="entry name" value="Verru_Chthon cassette protein D"/>
    <property type="match status" value="1"/>
</dbReference>
<gene>
    <name evidence="2" type="ORF">HNQ65_000952</name>
</gene>
<dbReference type="Pfam" id="PF07963">
    <property type="entry name" value="N_methyl"/>
    <property type="match status" value="1"/>
</dbReference>
<evidence type="ECO:0000313" key="3">
    <source>
        <dbReference type="Proteomes" id="UP000590740"/>
    </source>
</evidence>
<dbReference type="NCBIfam" id="TIGR02532">
    <property type="entry name" value="IV_pilin_GFxxxE"/>
    <property type="match status" value="1"/>
</dbReference>
<keyword evidence="3" id="KW-1185">Reference proteome</keyword>